<keyword evidence="2" id="KW-1185">Reference proteome</keyword>
<reference evidence="1 2" key="1">
    <citation type="submission" date="2019-03" db="EMBL/GenBank/DDBJ databases">
        <title>Genomic Encyclopedia of Type Strains, Phase IV (KMG-IV): sequencing the most valuable type-strain genomes for metagenomic binning, comparative biology and taxonomic classification.</title>
        <authorList>
            <person name="Goeker M."/>
        </authorList>
    </citation>
    <scope>NUCLEOTIDE SEQUENCE [LARGE SCALE GENOMIC DNA]</scope>
    <source>
        <strain evidence="1 2">DSM 45361</strain>
    </source>
</reference>
<proteinExistence type="predicted"/>
<gene>
    <name evidence="1" type="ORF">EV186_1011886</name>
</gene>
<comment type="caution">
    <text evidence="1">The sequence shown here is derived from an EMBL/GenBank/DDBJ whole genome shotgun (WGS) entry which is preliminary data.</text>
</comment>
<evidence type="ECO:0000313" key="1">
    <source>
        <dbReference type="EMBL" id="TDQ05908.1"/>
    </source>
</evidence>
<organism evidence="1 2">
    <name type="scientific">Labedaea rhizosphaerae</name>
    <dbReference type="NCBI Taxonomy" id="598644"/>
    <lineage>
        <taxon>Bacteria</taxon>
        <taxon>Bacillati</taxon>
        <taxon>Actinomycetota</taxon>
        <taxon>Actinomycetes</taxon>
        <taxon>Pseudonocardiales</taxon>
        <taxon>Pseudonocardiaceae</taxon>
        <taxon>Labedaea</taxon>
    </lineage>
</organism>
<dbReference type="AlphaFoldDB" id="A0A4R6SNH4"/>
<accession>A0A4R6SNH4</accession>
<dbReference type="EMBL" id="SNXZ01000001">
    <property type="protein sequence ID" value="TDQ05908.1"/>
    <property type="molecule type" value="Genomic_DNA"/>
</dbReference>
<protein>
    <submittedName>
        <fullName evidence="1">Uncharacterized protein</fullName>
    </submittedName>
</protein>
<dbReference type="Proteomes" id="UP000295444">
    <property type="component" value="Unassembled WGS sequence"/>
</dbReference>
<evidence type="ECO:0000313" key="2">
    <source>
        <dbReference type="Proteomes" id="UP000295444"/>
    </source>
</evidence>
<sequence>MPCYGTIAALHEVDSRCTHGSGSIQPRPPADQPQNSVRIQFTYSLDSSAHIDAFESGLMQTWEKWQDALKINVRDANTIIRKRRAELANDIRPLIEARQRRVIALRTASANLAIPLSPNLAPSVSIPLKANLLTLERIEQQADSGTPEPALANNLADDVLNIILGFTNALERLHTTADRLAGADEETLRDVLLFVLNANFTGIATGETFTGKGKTDILLRWRDRNAFIAECKFWTGTKKFVEAIDQLLGYTVWRDTRIALILFVRDRRDVSAIITKAVKAILQHPQIISGDEVGEIDNQREFILASTSDSKRAIRLAFIPVHLPTLRSGQTLDEITTP</sequence>
<name>A0A4R6SNH4_LABRH</name>